<dbReference type="RefSeq" id="WP_255902745.1">
    <property type="nucleotide sequence ID" value="NZ_JAFMZO010000003.1"/>
</dbReference>
<evidence type="ECO:0000313" key="2">
    <source>
        <dbReference type="EMBL" id="MFD2162879.1"/>
    </source>
</evidence>
<feature type="compositionally biased region" description="Basic and acidic residues" evidence="1">
    <location>
        <begin position="12"/>
        <end position="37"/>
    </location>
</feature>
<organism evidence="2 3">
    <name type="scientific">Paradesertivirga mongoliensis</name>
    <dbReference type="NCBI Taxonomy" id="2100740"/>
    <lineage>
        <taxon>Bacteria</taxon>
        <taxon>Pseudomonadati</taxon>
        <taxon>Bacteroidota</taxon>
        <taxon>Sphingobacteriia</taxon>
        <taxon>Sphingobacteriales</taxon>
        <taxon>Sphingobacteriaceae</taxon>
        <taxon>Paradesertivirga</taxon>
    </lineage>
</organism>
<gene>
    <name evidence="2" type="ORF">ACFSJU_10790</name>
</gene>
<evidence type="ECO:0000256" key="1">
    <source>
        <dbReference type="SAM" id="MobiDB-lite"/>
    </source>
</evidence>
<feature type="region of interest" description="Disordered" evidence="1">
    <location>
        <begin position="1"/>
        <end position="71"/>
    </location>
</feature>
<accession>A0ABW4ZMT1</accession>
<dbReference type="Proteomes" id="UP001597387">
    <property type="component" value="Unassembled WGS sequence"/>
</dbReference>
<reference evidence="3" key="1">
    <citation type="journal article" date="2019" name="Int. J. Syst. Evol. Microbiol.">
        <title>The Global Catalogue of Microorganisms (GCM) 10K type strain sequencing project: providing services to taxonomists for standard genome sequencing and annotation.</title>
        <authorList>
            <consortium name="The Broad Institute Genomics Platform"/>
            <consortium name="The Broad Institute Genome Sequencing Center for Infectious Disease"/>
            <person name="Wu L."/>
            <person name="Ma J."/>
        </authorList>
    </citation>
    <scope>NUCLEOTIDE SEQUENCE [LARGE SCALE GENOMIC DNA]</scope>
    <source>
        <strain evidence="3">KCTC 42217</strain>
    </source>
</reference>
<name>A0ABW4ZMT1_9SPHI</name>
<proteinExistence type="predicted"/>
<keyword evidence="3" id="KW-1185">Reference proteome</keyword>
<evidence type="ECO:0000313" key="3">
    <source>
        <dbReference type="Proteomes" id="UP001597387"/>
    </source>
</evidence>
<protein>
    <submittedName>
        <fullName evidence="2">Uncharacterized protein</fullName>
    </submittedName>
</protein>
<sequence length="71" mass="7977">METPDSNNRKIKSAEDELREKNADAQERRKPADDGFKTGKKTHGLTWEAPMDEQAFDEGGLSRNPADEEAD</sequence>
<dbReference type="EMBL" id="JBHUHZ010000001">
    <property type="protein sequence ID" value="MFD2162879.1"/>
    <property type="molecule type" value="Genomic_DNA"/>
</dbReference>
<comment type="caution">
    <text evidence="2">The sequence shown here is derived from an EMBL/GenBank/DDBJ whole genome shotgun (WGS) entry which is preliminary data.</text>
</comment>